<dbReference type="InterPro" id="IPR011990">
    <property type="entry name" value="TPR-like_helical_dom_sf"/>
</dbReference>
<evidence type="ECO:0000313" key="3">
    <source>
        <dbReference type="Proteomes" id="UP000542674"/>
    </source>
</evidence>
<proteinExistence type="predicted"/>
<feature type="region of interest" description="Disordered" evidence="1">
    <location>
        <begin position="1"/>
        <end position="23"/>
    </location>
</feature>
<comment type="caution">
    <text evidence="2">The sequence shown here is derived from an EMBL/GenBank/DDBJ whole genome shotgun (WGS) entry which is preliminary data.</text>
</comment>
<evidence type="ECO:0000313" key="2">
    <source>
        <dbReference type="EMBL" id="MBB4965993.1"/>
    </source>
</evidence>
<feature type="compositionally biased region" description="Basic and acidic residues" evidence="1">
    <location>
        <begin position="1"/>
        <end position="21"/>
    </location>
</feature>
<keyword evidence="3" id="KW-1185">Reference proteome</keyword>
<dbReference type="AlphaFoldDB" id="A0A7W7T3R2"/>
<evidence type="ECO:0000256" key="1">
    <source>
        <dbReference type="SAM" id="MobiDB-lite"/>
    </source>
</evidence>
<reference evidence="2 3" key="1">
    <citation type="submission" date="2020-08" db="EMBL/GenBank/DDBJ databases">
        <title>Sequencing the genomes of 1000 actinobacteria strains.</title>
        <authorList>
            <person name="Klenk H.-P."/>
        </authorList>
    </citation>
    <scope>NUCLEOTIDE SEQUENCE [LARGE SCALE GENOMIC DNA]</scope>
    <source>
        <strain evidence="2 3">DSM 45084</strain>
    </source>
</reference>
<protein>
    <submittedName>
        <fullName evidence="2">Thioredoxin-like negative regulator of GroEL</fullName>
    </submittedName>
</protein>
<accession>A0A7W7T3R2</accession>
<organism evidence="2 3">
    <name type="scientific">Saccharothrix violaceirubra</name>
    <dbReference type="NCBI Taxonomy" id="413306"/>
    <lineage>
        <taxon>Bacteria</taxon>
        <taxon>Bacillati</taxon>
        <taxon>Actinomycetota</taxon>
        <taxon>Actinomycetes</taxon>
        <taxon>Pseudonocardiales</taxon>
        <taxon>Pseudonocardiaceae</taxon>
        <taxon>Saccharothrix</taxon>
    </lineage>
</organism>
<dbReference type="Proteomes" id="UP000542674">
    <property type="component" value="Unassembled WGS sequence"/>
</dbReference>
<sequence>MAEPPDRTEARLRAAAREHGPGRPATVATRLELGYLLLDRGRPAEAAAELADLPELLDDVGLAFAVRCDVALLELDRTGSTRALGRVYEAAGEELGRRHPVTLRARAVCSLAMGDGEAVRQVLAEDGSLADVRLRYARLLHELGRRVPAERECLRLIDTLPDDAPDALRARALLAASAHDHGQLAAVVRAQVVLRGPDHPEVAESRLLLGLVLLGLDLPGEHELRAALDIRTRRLGPTHAATLEIARFLPDG</sequence>
<gene>
    <name evidence="2" type="ORF">F4559_003352</name>
</gene>
<dbReference type="EMBL" id="JACHJS010000001">
    <property type="protein sequence ID" value="MBB4965993.1"/>
    <property type="molecule type" value="Genomic_DNA"/>
</dbReference>
<name>A0A7W7T3R2_9PSEU</name>
<dbReference type="SUPFAM" id="SSF48452">
    <property type="entry name" value="TPR-like"/>
    <property type="match status" value="1"/>
</dbReference>
<dbReference type="Gene3D" id="1.25.40.10">
    <property type="entry name" value="Tetratricopeptide repeat domain"/>
    <property type="match status" value="1"/>
</dbReference>
<dbReference type="RefSeq" id="WP_184669754.1">
    <property type="nucleotide sequence ID" value="NZ_BAABAI010000002.1"/>
</dbReference>